<dbReference type="Proteomes" id="UP000799424">
    <property type="component" value="Unassembled WGS sequence"/>
</dbReference>
<keyword evidence="2" id="KW-1185">Reference proteome</keyword>
<dbReference type="AlphaFoldDB" id="A0A6A6ZQA0"/>
<reference evidence="1" key="1">
    <citation type="journal article" date="2020" name="Stud. Mycol.">
        <title>101 Dothideomycetes genomes: a test case for predicting lifestyles and emergence of pathogens.</title>
        <authorList>
            <person name="Haridas S."/>
            <person name="Albert R."/>
            <person name="Binder M."/>
            <person name="Bloem J."/>
            <person name="Labutti K."/>
            <person name="Salamov A."/>
            <person name="Andreopoulos B."/>
            <person name="Baker S."/>
            <person name="Barry K."/>
            <person name="Bills G."/>
            <person name="Bluhm B."/>
            <person name="Cannon C."/>
            <person name="Castanera R."/>
            <person name="Culley D."/>
            <person name="Daum C."/>
            <person name="Ezra D."/>
            <person name="Gonzalez J."/>
            <person name="Henrissat B."/>
            <person name="Kuo A."/>
            <person name="Liang C."/>
            <person name="Lipzen A."/>
            <person name="Lutzoni F."/>
            <person name="Magnuson J."/>
            <person name="Mondo S."/>
            <person name="Nolan M."/>
            <person name="Ohm R."/>
            <person name="Pangilinan J."/>
            <person name="Park H.-J."/>
            <person name="Ramirez L."/>
            <person name="Alfaro M."/>
            <person name="Sun H."/>
            <person name="Tritt A."/>
            <person name="Yoshinaga Y."/>
            <person name="Zwiers L.-H."/>
            <person name="Turgeon B."/>
            <person name="Goodwin S."/>
            <person name="Spatafora J."/>
            <person name="Crous P."/>
            <person name="Grigoriev I."/>
        </authorList>
    </citation>
    <scope>NUCLEOTIDE SEQUENCE</scope>
    <source>
        <strain evidence="1">CBS 113818</strain>
    </source>
</reference>
<evidence type="ECO:0000313" key="2">
    <source>
        <dbReference type="Proteomes" id="UP000799424"/>
    </source>
</evidence>
<sequence>MKSPYRVARLLLILALSTLPFRALYGCFAMLWAEPHSQLGPEDVKGELSQTPSSQEIAASMNTLWDMWDEDHCKNICAASWTACRLRHCDNVPGVRRPDEL</sequence>
<name>A0A6A6ZQA0_9PLEO</name>
<gene>
    <name evidence="1" type="ORF">CC86DRAFT_74276</name>
</gene>
<accession>A0A6A6ZQA0</accession>
<organism evidence="1 2">
    <name type="scientific">Ophiobolus disseminans</name>
    <dbReference type="NCBI Taxonomy" id="1469910"/>
    <lineage>
        <taxon>Eukaryota</taxon>
        <taxon>Fungi</taxon>
        <taxon>Dikarya</taxon>
        <taxon>Ascomycota</taxon>
        <taxon>Pezizomycotina</taxon>
        <taxon>Dothideomycetes</taxon>
        <taxon>Pleosporomycetidae</taxon>
        <taxon>Pleosporales</taxon>
        <taxon>Pleosporineae</taxon>
        <taxon>Phaeosphaeriaceae</taxon>
        <taxon>Ophiobolus</taxon>
    </lineage>
</organism>
<dbReference type="EMBL" id="MU006233">
    <property type="protein sequence ID" value="KAF2822953.1"/>
    <property type="molecule type" value="Genomic_DNA"/>
</dbReference>
<protein>
    <submittedName>
        <fullName evidence="1">Uncharacterized protein</fullName>
    </submittedName>
</protein>
<evidence type="ECO:0000313" key="1">
    <source>
        <dbReference type="EMBL" id="KAF2822953.1"/>
    </source>
</evidence>
<dbReference type="OrthoDB" id="3781639at2759"/>
<proteinExistence type="predicted"/>